<dbReference type="CDD" id="cd00093">
    <property type="entry name" value="HTH_XRE"/>
    <property type="match status" value="1"/>
</dbReference>
<gene>
    <name evidence="1" type="ORF">KGF86_06950</name>
</gene>
<dbReference type="Gene3D" id="1.10.260.40">
    <property type="entry name" value="lambda repressor-like DNA-binding domains"/>
    <property type="match status" value="1"/>
</dbReference>
<accession>A0ABS5MC90</accession>
<dbReference type="InterPro" id="IPR001387">
    <property type="entry name" value="Cro/C1-type_HTH"/>
</dbReference>
<protein>
    <submittedName>
        <fullName evidence="1">Helix-turn-helix transcriptional regulator</fullName>
    </submittedName>
</protein>
<dbReference type="EMBL" id="JAGXBY010000002">
    <property type="protein sequence ID" value="MBS3679945.1"/>
    <property type="molecule type" value="Genomic_DNA"/>
</dbReference>
<comment type="caution">
    <text evidence="1">The sequence shown here is derived from an EMBL/GenBank/DDBJ whole genome shotgun (WGS) entry which is preliminary data.</text>
</comment>
<evidence type="ECO:0000313" key="2">
    <source>
        <dbReference type="Proteomes" id="UP000681870"/>
    </source>
</evidence>
<evidence type="ECO:0000313" key="1">
    <source>
        <dbReference type="EMBL" id="MBS3679945.1"/>
    </source>
</evidence>
<name>A0ABS5MC90_9BACI</name>
<proteinExistence type="predicted"/>
<dbReference type="SUPFAM" id="SSF47413">
    <property type="entry name" value="lambda repressor-like DNA-binding domains"/>
    <property type="match status" value="1"/>
</dbReference>
<dbReference type="Proteomes" id="UP000681870">
    <property type="component" value="Unassembled WGS sequence"/>
</dbReference>
<reference evidence="1 2" key="1">
    <citation type="submission" date="2021-05" db="EMBL/GenBank/DDBJ databases">
        <title>Ornithinibacillus massiliensis sp. nov.</title>
        <authorList>
            <person name="Iwaza R."/>
            <person name="Lagier J.-C."/>
            <person name="Raoult D."/>
        </authorList>
    </citation>
    <scope>NUCLEOTIDE SEQUENCE [LARGE SCALE GENOMIC DNA]</scope>
    <source>
        <strain evidence="1 2">Marseille-P3601</strain>
    </source>
</reference>
<dbReference type="InterPro" id="IPR010982">
    <property type="entry name" value="Lambda_DNA-bd_dom_sf"/>
</dbReference>
<sequence length="57" mass="6934">MNEKEYYLILRRRKGIGQLELSQLLNCSQSLISKFENDDCKMSKDKIERYKDYIEKK</sequence>
<dbReference type="RefSeq" id="WP_211741454.1">
    <property type="nucleotide sequence ID" value="NZ_JAGXBY010000002.1"/>
</dbReference>
<keyword evidence="2" id="KW-1185">Reference proteome</keyword>
<organism evidence="1 2">
    <name type="scientific">Ornithinibacillus massiliensis</name>
    <dbReference type="NCBI Taxonomy" id="1944633"/>
    <lineage>
        <taxon>Bacteria</taxon>
        <taxon>Bacillati</taxon>
        <taxon>Bacillota</taxon>
        <taxon>Bacilli</taxon>
        <taxon>Bacillales</taxon>
        <taxon>Bacillaceae</taxon>
        <taxon>Ornithinibacillus</taxon>
    </lineage>
</organism>